<name>A0A9P1BYE4_9DINO</name>
<gene>
    <name evidence="3" type="ORF">C1SCF055_LOCUS9526</name>
</gene>
<sequence length="481" mass="53873">MTDDGANLLEITGSFPLVVCLRCTVAPKMRVETEMFHVSSLLSKYAEYSEAELTRQMSQLLSSKANLTEALGVSAELGGMIQAWSEELMDSKVLELDSGITGVGILVIGILVVVTVGFFGLQACIACNRAWEYHFDEKRVRERAREKNKRIQEKKARRHAAAQKFYMKKLWEMKFGKGSGDDVQLCLDQLSSKGASLIKAAGQNPYQLRQLLLRSEFNGIKVSPRQQVKMLRTVFTAFMAHHGATIAERGLDQLGVGSCGKVFCAGDLNFALDESGLYRCDWQCPASYLPDSFDALETSMKTTFAGLVNSHSDLVEELGKKDTYHSAIKKSELRRMIKAIKIKNMKYYASDPWSPESLKILKMPNASTFLPLKHFGSLYYKGTCIPERKYFKKHDVAIVTSSTTKLPKGTVVKLDRVVTSGEDSGAWFTQGKVQKKLWLPDLSFGLIPVRMDAWGSLTATNRSHPFVQDPVDHRKMYYVQP</sequence>
<keyword evidence="2" id="KW-0472">Membrane</keyword>
<accession>A0A9P1BYE4</accession>
<feature type="coiled-coil region" evidence="1">
    <location>
        <begin position="137"/>
        <end position="164"/>
    </location>
</feature>
<evidence type="ECO:0000256" key="2">
    <source>
        <dbReference type="SAM" id="Phobius"/>
    </source>
</evidence>
<keyword evidence="2" id="KW-1133">Transmembrane helix</keyword>
<evidence type="ECO:0000256" key="1">
    <source>
        <dbReference type="SAM" id="Coils"/>
    </source>
</evidence>
<keyword evidence="1" id="KW-0175">Coiled coil</keyword>
<reference evidence="3" key="1">
    <citation type="submission" date="2022-10" db="EMBL/GenBank/DDBJ databases">
        <authorList>
            <person name="Chen Y."/>
            <person name="Dougan E. K."/>
            <person name="Chan C."/>
            <person name="Rhodes N."/>
            <person name="Thang M."/>
        </authorList>
    </citation>
    <scope>NUCLEOTIDE SEQUENCE</scope>
</reference>
<keyword evidence="2" id="KW-0812">Transmembrane</keyword>
<evidence type="ECO:0000313" key="4">
    <source>
        <dbReference type="EMBL" id="CAL1135141.1"/>
    </source>
</evidence>
<reference evidence="4" key="2">
    <citation type="submission" date="2024-04" db="EMBL/GenBank/DDBJ databases">
        <authorList>
            <person name="Chen Y."/>
            <person name="Shah S."/>
            <person name="Dougan E. K."/>
            <person name="Thang M."/>
            <person name="Chan C."/>
        </authorList>
    </citation>
    <scope>NUCLEOTIDE SEQUENCE [LARGE SCALE GENOMIC DNA]</scope>
</reference>
<comment type="caution">
    <text evidence="3">The sequence shown here is derived from an EMBL/GenBank/DDBJ whole genome shotgun (WGS) entry which is preliminary data.</text>
</comment>
<dbReference type="AlphaFoldDB" id="A0A9P1BYE4"/>
<dbReference type="Proteomes" id="UP001152797">
    <property type="component" value="Unassembled WGS sequence"/>
</dbReference>
<dbReference type="EMBL" id="CAMXCT010000659">
    <property type="protein sequence ID" value="CAI3981766.1"/>
    <property type="molecule type" value="Genomic_DNA"/>
</dbReference>
<dbReference type="EMBL" id="CAMXCT020000659">
    <property type="protein sequence ID" value="CAL1135141.1"/>
    <property type="molecule type" value="Genomic_DNA"/>
</dbReference>
<evidence type="ECO:0000313" key="3">
    <source>
        <dbReference type="EMBL" id="CAI3981766.1"/>
    </source>
</evidence>
<keyword evidence="5" id="KW-1185">Reference proteome</keyword>
<organism evidence="3">
    <name type="scientific">Cladocopium goreaui</name>
    <dbReference type="NCBI Taxonomy" id="2562237"/>
    <lineage>
        <taxon>Eukaryota</taxon>
        <taxon>Sar</taxon>
        <taxon>Alveolata</taxon>
        <taxon>Dinophyceae</taxon>
        <taxon>Suessiales</taxon>
        <taxon>Symbiodiniaceae</taxon>
        <taxon>Cladocopium</taxon>
    </lineage>
</organism>
<evidence type="ECO:0000313" key="5">
    <source>
        <dbReference type="Proteomes" id="UP001152797"/>
    </source>
</evidence>
<proteinExistence type="predicted"/>
<feature type="transmembrane region" description="Helical" evidence="2">
    <location>
        <begin position="99"/>
        <end position="121"/>
    </location>
</feature>
<protein>
    <submittedName>
        <fullName evidence="3">Uncharacterized protein</fullName>
    </submittedName>
</protein>
<dbReference type="EMBL" id="CAMXCT030000659">
    <property type="protein sequence ID" value="CAL4769078.1"/>
    <property type="molecule type" value="Genomic_DNA"/>
</dbReference>